<dbReference type="PROSITE" id="PS50206">
    <property type="entry name" value="RHODANESE_3"/>
    <property type="match status" value="1"/>
</dbReference>
<dbReference type="STRING" id="1202772.A0A1V9YL52"/>
<dbReference type="EMBL" id="JNBR01001507">
    <property type="protein sequence ID" value="OQR86427.1"/>
    <property type="molecule type" value="Genomic_DNA"/>
</dbReference>
<dbReference type="PANTHER" id="PTHR13297:SF5">
    <property type="entry name" value="TBC1 DOMAIN FAMILY MEMBER 23"/>
    <property type="match status" value="1"/>
</dbReference>
<proteinExistence type="predicted"/>
<keyword evidence="4" id="KW-0333">Golgi apparatus</keyword>
<dbReference type="CDD" id="cd00201">
    <property type="entry name" value="WW"/>
    <property type="match status" value="1"/>
</dbReference>
<dbReference type="Gene3D" id="1.10.472.80">
    <property type="entry name" value="Ypt/Rab-GAP domain of gyp1p, domain 3"/>
    <property type="match status" value="1"/>
</dbReference>
<dbReference type="GO" id="GO:0005829">
    <property type="term" value="C:cytosol"/>
    <property type="evidence" value="ECO:0007669"/>
    <property type="project" value="GOC"/>
</dbReference>
<keyword evidence="3" id="KW-0217">Developmental protein</keyword>
<evidence type="ECO:0000256" key="4">
    <source>
        <dbReference type="ARBA" id="ARBA00023034"/>
    </source>
</evidence>
<evidence type="ECO:0000259" key="7">
    <source>
        <dbReference type="PROSITE" id="PS50086"/>
    </source>
</evidence>
<dbReference type="InterPro" id="IPR001202">
    <property type="entry name" value="WW_dom"/>
</dbReference>
<dbReference type="GO" id="GO:0005802">
    <property type="term" value="C:trans-Golgi network"/>
    <property type="evidence" value="ECO:0007669"/>
    <property type="project" value="TreeGrafter"/>
</dbReference>
<gene>
    <name evidence="9" type="ORF">ACHHYP_10561</name>
</gene>
<evidence type="ECO:0000256" key="3">
    <source>
        <dbReference type="ARBA" id="ARBA00022473"/>
    </source>
</evidence>
<evidence type="ECO:0000259" key="8">
    <source>
        <dbReference type="PROSITE" id="PS50206"/>
    </source>
</evidence>
<feature type="domain" description="WW" evidence="6">
    <location>
        <begin position="358"/>
        <end position="389"/>
    </location>
</feature>
<comment type="caution">
    <text evidence="9">The sequence shown here is derived from an EMBL/GenBank/DDBJ whole genome shotgun (WGS) entry which is preliminary data.</text>
</comment>
<evidence type="ECO:0000313" key="10">
    <source>
        <dbReference type="Proteomes" id="UP000243579"/>
    </source>
</evidence>
<dbReference type="Gene3D" id="2.20.70.10">
    <property type="match status" value="1"/>
</dbReference>
<dbReference type="PROSITE" id="PS50020">
    <property type="entry name" value="WW_DOMAIN_2"/>
    <property type="match status" value="1"/>
</dbReference>
<dbReference type="AlphaFoldDB" id="A0A1V9YL52"/>
<dbReference type="SUPFAM" id="SSF51045">
    <property type="entry name" value="WW domain"/>
    <property type="match status" value="1"/>
</dbReference>
<name>A0A1V9YL52_ACHHY</name>
<dbReference type="InterPro" id="IPR036020">
    <property type="entry name" value="WW_dom_sf"/>
</dbReference>
<feature type="domain" description="Rab-GAP TBC" evidence="7">
    <location>
        <begin position="67"/>
        <end position="268"/>
    </location>
</feature>
<keyword evidence="10" id="KW-1185">Reference proteome</keyword>
<dbReference type="PROSITE" id="PS50086">
    <property type="entry name" value="TBC_RABGAP"/>
    <property type="match status" value="1"/>
</dbReference>
<dbReference type="SUPFAM" id="SSF47923">
    <property type="entry name" value="Ypt/Rab-GAP domain of gyp1p"/>
    <property type="match status" value="1"/>
</dbReference>
<comment type="subcellular location">
    <subcellularLocation>
        <location evidence="1">Golgi apparatus</location>
        <location evidence="1">trans-Golgi network</location>
    </subcellularLocation>
</comment>
<dbReference type="GO" id="GO:0042147">
    <property type="term" value="P:retrograde transport, endosome to Golgi"/>
    <property type="evidence" value="ECO:0007669"/>
    <property type="project" value="InterPro"/>
</dbReference>
<dbReference type="OrthoDB" id="73307at2759"/>
<dbReference type="InterPro" id="IPR001763">
    <property type="entry name" value="Rhodanese-like_dom"/>
</dbReference>
<feature type="domain" description="Rhodanese" evidence="8">
    <location>
        <begin position="512"/>
        <end position="540"/>
    </location>
</feature>
<protein>
    <recommendedName>
        <fullName evidence="2">TBC1 domain family member 23</fullName>
    </recommendedName>
</protein>
<evidence type="ECO:0000256" key="5">
    <source>
        <dbReference type="SAM" id="MobiDB-lite"/>
    </source>
</evidence>
<evidence type="ECO:0000313" key="9">
    <source>
        <dbReference type="EMBL" id="OQR86427.1"/>
    </source>
</evidence>
<evidence type="ECO:0000259" key="6">
    <source>
        <dbReference type="PROSITE" id="PS50020"/>
    </source>
</evidence>
<dbReference type="PANTHER" id="PTHR13297">
    <property type="entry name" value="TBC1 DOMAIN FAMILY MEMBER 23-RELATED"/>
    <property type="match status" value="1"/>
</dbReference>
<dbReference type="InterPro" id="IPR000195">
    <property type="entry name" value="Rab-GAP-TBC_dom"/>
</dbReference>
<dbReference type="InterPro" id="IPR039755">
    <property type="entry name" value="TBC1D23"/>
</dbReference>
<evidence type="ECO:0000256" key="2">
    <source>
        <dbReference type="ARBA" id="ARBA00014207"/>
    </source>
</evidence>
<reference evidence="9 10" key="1">
    <citation type="journal article" date="2014" name="Genome Biol. Evol.">
        <title>The secreted proteins of Achlya hypogyna and Thraustotheca clavata identify the ancestral oomycete secretome and reveal gene acquisitions by horizontal gene transfer.</title>
        <authorList>
            <person name="Misner I."/>
            <person name="Blouin N."/>
            <person name="Leonard G."/>
            <person name="Richards T.A."/>
            <person name="Lane C.E."/>
        </authorList>
    </citation>
    <scope>NUCLEOTIDE SEQUENCE [LARGE SCALE GENOMIC DNA]</scope>
    <source>
        <strain evidence="9 10">ATCC 48635</strain>
    </source>
</reference>
<organism evidence="9 10">
    <name type="scientific">Achlya hypogyna</name>
    <name type="common">Oomycete</name>
    <name type="synonym">Protoachlya hypogyna</name>
    <dbReference type="NCBI Taxonomy" id="1202772"/>
    <lineage>
        <taxon>Eukaryota</taxon>
        <taxon>Sar</taxon>
        <taxon>Stramenopiles</taxon>
        <taxon>Oomycota</taxon>
        <taxon>Saprolegniomycetes</taxon>
        <taxon>Saprolegniales</taxon>
        <taxon>Achlyaceae</taxon>
        <taxon>Achlya</taxon>
    </lineage>
</organism>
<dbReference type="GO" id="GO:0099041">
    <property type="term" value="P:vesicle tethering to Golgi"/>
    <property type="evidence" value="ECO:0007669"/>
    <property type="project" value="TreeGrafter"/>
</dbReference>
<sequence>MDARAASLDRLTARLSLRRYWQRWRIYEIGTQASSEEHLEELLAAPSPKHDAIVHWLQTKLITIPERRHFHFRGLVWQVLLHVHDRQGSSADELVRLLPRLATLPRDPLLRKEVADTCALMADTKGASAQHDMETVLLWLLTAKAVPYTSGMAQALAPFFLLDLPLHTIYDCFYRYCALQLPHLVTGTLSLLPEDEEHSKNPVELEQREHMLDMLLLYHDPALAAFLLQWLPDWTHRSVPLDYFYCNLYRTVPPPAFVYVLDQYLITGDMEFGLFIVLAIVLLHREELLRQSTADDIRAVLKPLWALDDVGAAKATVVLATLLKRRTPASYTTMWYSTPHPTFTTASASSAFPPVDMSGWEKQESKTLTGRFYWVHKKTKVAQWEHPSARHEPPPPLMCLSISTNEVASAACIPGAKTDLSLRYFIVDCRGRRSSEDMKSGGIPSGYTLDPAVFDSPEMMESALTTLLPLKSNVHLVLVGHGVSLPMSLVQDDETASLVREGIREDVAIVNRAALWFQKHGFRFVSCLDGGYASWHAFLRDAPMCTMEELVGHVATECRYCRIDARAALAAEAPVKKAARRRSSIKMPTLPQSMQRLSLTSTASSTSSSRLSFSSKDVKGRFNAFGAKFLRKRSSSASRLSSDSLDLDDFLADDTSTTHDSVSDDDEEIDIALPTLSA</sequence>
<dbReference type="Proteomes" id="UP000243579">
    <property type="component" value="Unassembled WGS sequence"/>
</dbReference>
<evidence type="ECO:0000256" key="1">
    <source>
        <dbReference type="ARBA" id="ARBA00004601"/>
    </source>
</evidence>
<dbReference type="InterPro" id="IPR035969">
    <property type="entry name" value="Rab-GAP_TBC_sf"/>
</dbReference>
<feature type="region of interest" description="Disordered" evidence="5">
    <location>
        <begin position="655"/>
        <end position="678"/>
    </location>
</feature>
<accession>A0A1V9YL52</accession>
<dbReference type="Pfam" id="PF00566">
    <property type="entry name" value="RabGAP-TBC"/>
    <property type="match status" value="1"/>
</dbReference>